<dbReference type="Gene3D" id="3.50.50.60">
    <property type="entry name" value="FAD/NAD(P)-binding domain"/>
    <property type="match status" value="3"/>
</dbReference>
<accession>A0A6A7YUB1</accession>
<dbReference type="EMBL" id="WIVT01000014">
    <property type="protein sequence ID" value="MQU17378.1"/>
    <property type="molecule type" value="Genomic_DNA"/>
</dbReference>
<evidence type="ECO:0000313" key="7">
    <source>
        <dbReference type="EMBL" id="MQU17378.1"/>
    </source>
</evidence>
<protein>
    <submittedName>
        <fullName evidence="6">FAD-binding protein</fullName>
    </submittedName>
</protein>
<dbReference type="Pfam" id="PF00890">
    <property type="entry name" value="FAD_binding_2"/>
    <property type="match status" value="1"/>
</dbReference>
<dbReference type="Gene3D" id="3.90.700.10">
    <property type="entry name" value="Succinate dehydrogenase/fumarate reductase flavoprotein, catalytic domain"/>
    <property type="match status" value="1"/>
</dbReference>
<evidence type="ECO:0000313" key="6">
    <source>
        <dbReference type="EMBL" id="MQT80368.1"/>
    </source>
</evidence>
<dbReference type="InterPro" id="IPR003953">
    <property type="entry name" value="FAD-dep_OxRdtase_2_FAD-bd"/>
</dbReference>
<comment type="caution">
    <text evidence="6">The sequence shown here is derived from an EMBL/GenBank/DDBJ whole genome shotgun (WGS) entry which is preliminary data.</text>
</comment>
<evidence type="ECO:0000259" key="5">
    <source>
        <dbReference type="Pfam" id="PF00890"/>
    </source>
</evidence>
<dbReference type="Proteomes" id="UP000443000">
    <property type="component" value="Unassembled WGS sequence"/>
</dbReference>
<comment type="cofactor">
    <cofactor evidence="1">
        <name>FAD</name>
        <dbReference type="ChEBI" id="CHEBI:57692"/>
    </cofactor>
</comment>
<organism evidence="6">
    <name type="scientific">Pseudomonas helleri</name>
    <dbReference type="NCBI Taxonomy" id="1608996"/>
    <lineage>
        <taxon>Bacteria</taxon>
        <taxon>Pseudomonadati</taxon>
        <taxon>Pseudomonadota</taxon>
        <taxon>Gammaproteobacteria</taxon>
        <taxon>Pseudomonadales</taxon>
        <taxon>Pseudomonadaceae</taxon>
        <taxon>Pseudomonas</taxon>
    </lineage>
</organism>
<dbReference type="GO" id="GO:0008202">
    <property type="term" value="P:steroid metabolic process"/>
    <property type="evidence" value="ECO:0007669"/>
    <property type="project" value="UniProtKB-ARBA"/>
</dbReference>
<dbReference type="InterPro" id="IPR050315">
    <property type="entry name" value="FAD-oxidoreductase_2"/>
</dbReference>
<evidence type="ECO:0000256" key="1">
    <source>
        <dbReference type="ARBA" id="ARBA00001974"/>
    </source>
</evidence>
<reference evidence="6 8" key="1">
    <citation type="submission" date="2019-10" db="EMBL/GenBank/DDBJ databases">
        <title>Evaluation of single-gene subtyping targets for Pseudomonas.</title>
        <authorList>
            <person name="Reichler S.J."/>
            <person name="Orsi R.H."/>
            <person name="Wiedmann M."/>
            <person name="Martin N.H."/>
            <person name="Murphy S.I."/>
        </authorList>
    </citation>
    <scope>NUCLEOTIDE SEQUENCE</scope>
    <source>
        <strain evidence="7 8">FSL R10-1594</strain>
        <strain evidence="6">FSL R10-2339</strain>
    </source>
</reference>
<keyword evidence="4" id="KW-0560">Oxidoreductase</keyword>
<dbReference type="PANTHER" id="PTHR43400:SF10">
    <property type="entry name" value="3-OXOSTEROID 1-DEHYDROGENASE"/>
    <property type="match status" value="1"/>
</dbReference>
<dbReference type="GO" id="GO:0016491">
    <property type="term" value="F:oxidoreductase activity"/>
    <property type="evidence" value="ECO:0007669"/>
    <property type="project" value="UniProtKB-KW"/>
</dbReference>
<dbReference type="RefSeq" id="WP_153386491.1">
    <property type="nucleotide sequence ID" value="NZ_JBITTT010000013.1"/>
</dbReference>
<gene>
    <name evidence="7" type="ORF">GHN41_13125</name>
    <name evidence="6" type="ORF">GHN86_09895</name>
</gene>
<dbReference type="SUPFAM" id="SSF56425">
    <property type="entry name" value="Succinate dehydrogenase/fumarate reductase flavoprotein, catalytic domain"/>
    <property type="match status" value="1"/>
</dbReference>
<evidence type="ECO:0000256" key="4">
    <source>
        <dbReference type="ARBA" id="ARBA00023002"/>
    </source>
</evidence>
<sequence>MSQSRVDSNTPILAPLQAHTLTEQDWHDSCDVLVIGWGAAGACAALEARSQGCEVMVADRFTGGGASAKSGGVVYAGGGTQQQQDAGFTDSPQAMFDYLKHETQGVISDATLRKFCADSVSNLHWLEGHGARFAHSVPPGGKTSYPSDGYFLYYSGNEKVPSYAGLQPPAPRGHRTVGKGQCGAVLYAQLKDACLRAGVQPLLQSAARRMVVDATGRVVGAELWSMPAGSREAHLHARLAARAERLQNFAPGYCDRLRQKVTQLERDHAQPILVRARLGVILSTGGFIFNRDLIREHAPKFRRNFKVGATGCDGSGLRLGQSVGAQSDRLSRVSAWRFINPPYCWPKGIVVNTQGQRFCNEEVYGATLGQPLCEEQGGQAWLVLDARLRQQAIRQALFGGYWWFQSLPALALMLLRVRKGQSPDQLAQACGMQPGQLNGALRAYNAAARGEAEDAFGKSKDSRQVLDKGPFYACNISVDNPIFPLGALTLGGLKVDENNGAVLDDLGQPIAGLFSAGRTAIGVASHLYISGLSLADCVFSGRRAGLAISNTRPVDGAVELSKHRPALSCASTVARF</sequence>
<evidence type="ECO:0000313" key="8">
    <source>
        <dbReference type="Proteomes" id="UP000443000"/>
    </source>
</evidence>
<evidence type="ECO:0000256" key="2">
    <source>
        <dbReference type="ARBA" id="ARBA00022630"/>
    </source>
</evidence>
<dbReference type="InterPro" id="IPR036188">
    <property type="entry name" value="FAD/NAD-bd_sf"/>
</dbReference>
<keyword evidence="2" id="KW-0285">Flavoprotein</keyword>
<evidence type="ECO:0000256" key="3">
    <source>
        <dbReference type="ARBA" id="ARBA00022827"/>
    </source>
</evidence>
<keyword evidence="3" id="KW-0274">FAD</keyword>
<feature type="domain" description="FAD-dependent oxidoreductase 2 FAD-binding" evidence="5">
    <location>
        <begin position="31"/>
        <end position="522"/>
    </location>
</feature>
<dbReference type="NCBIfam" id="NF005511">
    <property type="entry name" value="PRK07121.1-4"/>
    <property type="match status" value="1"/>
</dbReference>
<dbReference type="SUPFAM" id="SSF51905">
    <property type="entry name" value="FAD/NAD(P)-binding domain"/>
    <property type="match status" value="1"/>
</dbReference>
<proteinExistence type="predicted"/>
<dbReference type="PANTHER" id="PTHR43400">
    <property type="entry name" value="FUMARATE REDUCTASE"/>
    <property type="match status" value="1"/>
</dbReference>
<name>A0A6A7YUB1_9PSED</name>
<dbReference type="AlphaFoldDB" id="A0A6A7YUB1"/>
<dbReference type="EMBL" id="WIWC01000012">
    <property type="protein sequence ID" value="MQT80368.1"/>
    <property type="molecule type" value="Genomic_DNA"/>
</dbReference>
<dbReference type="InterPro" id="IPR027477">
    <property type="entry name" value="Succ_DH/fumarate_Rdtase_cat_sf"/>
</dbReference>
<dbReference type="OrthoDB" id="337830at2"/>